<keyword evidence="17" id="KW-1185">Reference proteome</keyword>
<evidence type="ECO:0000313" key="16">
    <source>
        <dbReference type="EMBL" id="AWO01070.1"/>
    </source>
</evidence>
<evidence type="ECO:0000256" key="9">
    <source>
        <dbReference type="ARBA" id="ARBA00023284"/>
    </source>
</evidence>
<dbReference type="Pfam" id="PF00578">
    <property type="entry name" value="AhpC-TSA"/>
    <property type="match status" value="1"/>
</dbReference>
<dbReference type="PANTHER" id="PTHR42801:SF4">
    <property type="entry name" value="AHPC_TSA FAMILY PROTEIN"/>
    <property type="match status" value="1"/>
</dbReference>
<keyword evidence="9" id="KW-0676">Redox-active center</keyword>
<evidence type="ECO:0000256" key="3">
    <source>
        <dbReference type="ARBA" id="ARBA00008424"/>
    </source>
</evidence>
<evidence type="ECO:0000256" key="2">
    <source>
        <dbReference type="ARBA" id="ARBA00003330"/>
    </source>
</evidence>
<dbReference type="InterPro" id="IPR009970">
    <property type="entry name" value="HC2"/>
</dbReference>
<evidence type="ECO:0000256" key="8">
    <source>
        <dbReference type="ARBA" id="ARBA00023157"/>
    </source>
</evidence>
<dbReference type="EC" id="1.11.1.24" evidence="4"/>
<dbReference type="CDD" id="cd03017">
    <property type="entry name" value="PRX_BCP"/>
    <property type="match status" value="1"/>
</dbReference>
<evidence type="ECO:0000256" key="5">
    <source>
        <dbReference type="ARBA" id="ARBA00022559"/>
    </source>
</evidence>
<dbReference type="GO" id="GO:0004601">
    <property type="term" value="F:peroxidase activity"/>
    <property type="evidence" value="ECO:0007669"/>
    <property type="project" value="UniProtKB-KW"/>
</dbReference>
<evidence type="ECO:0000256" key="12">
    <source>
        <dbReference type="ARBA" id="ARBA00042639"/>
    </source>
</evidence>
<comment type="catalytic activity">
    <reaction evidence="13">
        <text>a hydroperoxide + [thioredoxin]-dithiol = an alcohol + [thioredoxin]-disulfide + H2O</text>
        <dbReference type="Rhea" id="RHEA:62620"/>
        <dbReference type="Rhea" id="RHEA-COMP:10698"/>
        <dbReference type="Rhea" id="RHEA-COMP:10700"/>
        <dbReference type="ChEBI" id="CHEBI:15377"/>
        <dbReference type="ChEBI" id="CHEBI:29950"/>
        <dbReference type="ChEBI" id="CHEBI:30879"/>
        <dbReference type="ChEBI" id="CHEBI:35924"/>
        <dbReference type="ChEBI" id="CHEBI:50058"/>
        <dbReference type="EC" id="1.11.1.24"/>
    </reaction>
</comment>
<keyword evidence="5 16" id="KW-0575">Peroxidase</keyword>
<dbReference type="InterPro" id="IPR050924">
    <property type="entry name" value="Peroxiredoxin_BCP/PrxQ"/>
</dbReference>
<dbReference type="InterPro" id="IPR013766">
    <property type="entry name" value="Thioredoxin_domain"/>
</dbReference>
<name>A0ABN5LRE1_9BACT</name>
<accession>A0ABN5LRE1</accession>
<dbReference type="SUPFAM" id="SSF52833">
    <property type="entry name" value="Thioredoxin-like"/>
    <property type="match status" value="1"/>
</dbReference>
<evidence type="ECO:0000256" key="11">
    <source>
        <dbReference type="ARBA" id="ARBA00038489"/>
    </source>
</evidence>
<comment type="function">
    <text evidence="2">Thiol-specific peroxidase that catalyzes the reduction of hydrogen peroxide and organic hydroperoxides to water and alcohols, respectively. Plays a role in cell protection against oxidative stress by detoxifying peroxides and as sensor of hydrogen peroxide-mediated signaling events.</text>
</comment>
<dbReference type="RefSeq" id="WP_198673866.1">
    <property type="nucleotide sequence ID" value="NZ_CP029600.1"/>
</dbReference>
<evidence type="ECO:0000256" key="13">
    <source>
        <dbReference type="ARBA" id="ARBA00049091"/>
    </source>
</evidence>
<feature type="region of interest" description="Disordered" evidence="14">
    <location>
        <begin position="218"/>
        <end position="401"/>
    </location>
</feature>
<comment type="similarity">
    <text evidence="11">Belongs to the peroxiredoxin family. BCP/PrxQ subfamily.</text>
</comment>
<feature type="domain" description="Thioredoxin" evidence="15">
    <location>
        <begin position="4"/>
        <end position="157"/>
    </location>
</feature>
<dbReference type="InterPro" id="IPR005819">
    <property type="entry name" value="H1/H5"/>
</dbReference>
<evidence type="ECO:0000256" key="7">
    <source>
        <dbReference type="ARBA" id="ARBA00023002"/>
    </source>
</evidence>
<dbReference type="EMBL" id="CP029600">
    <property type="protein sequence ID" value="AWO01070.1"/>
    <property type="molecule type" value="Genomic_DNA"/>
</dbReference>
<reference evidence="16 17" key="1">
    <citation type="submission" date="2018-05" db="EMBL/GenBank/DDBJ databases">
        <title>Chitinophaga sp. nov., isolated from rhizosphere soil of Alhagi.</title>
        <authorList>
            <person name="Liu Y."/>
        </authorList>
    </citation>
    <scope>NUCLEOTIDE SEQUENCE [LARGE SCALE GENOMIC DNA]</scope>
    <source>
        <strain evidence="16 17">T22</strain>
    </source>
</reference>
<dbReference type="InterPro" id="IPR036249">
    <property type="entry name" value="Thioredoxin-like_sf"/>
</dbReference>
<dbReference type="Gene3D" id="3.40.30.10">
    <property type="entry name" value="Glutaredoxin"/>
    <property type="match status" value="1"/>
</dbReference>
<sequence length="401" mass="41867">MKHLKPGDVAPAFTAKDQHGRDTSLADFSGKKVILYFYPHDMTPGCTTQACNLRDHHARLLQKEYAVIGVSEDDEKSHRKFAATYDLPFPILVDESHSILNAYGVWGEKTFMGRTYDGTHRTTFLIDENGIIAHIIEKPDNGDHAAQILALWEGDEAAEPFRSAPVEEAPAEAVNTPDAEAIEEIHDVMSKAKGIATAASEEAAEQEKAAEVAASKKAAAKKKTAVKPAPGKAVVKKGAAKAKPVAKGSAAKAAPKKAAAKKTAVKAKPAAKKAAPKKAASKKAAPKKPAAKKATPKKAAAKKVAAKAKPVAKKAAAKKATPKKAAAKKVAAKAKPVAKKAAAKKATPKKAAAKKVAAKAKPVAKKAAAKKATPKKAAAKKVAAKAKPAARKAVPKARSKR</sequence>
<gene>
    <name evidence="16" type="ORF">DLD77_04830</name>
</gene>
<keyword evidence="6" id="KW-0049">Antioxidant</keyword>
<proteinExistence type="inferred from homology"/>
<dbReference type="Pfam" id="PF07382">
    <property type="entry name" value="HC2"/>
    <property type="match status" value="1"/>
</dbReference>
<comment type="function">
    <text evidence="1">Might have a role in establishing the nucleoid structure of elementary bodies.</text>
</comment>
<keyword evidence="8" id="KW-1015">Disulfide bond</keyword>
<dbReference type="NCBIfam" id="NF006960">
    <property type="entry name" value="PRK09437.1"/>
    <property type="match status" value="1"/>
</dbReference>
<feature type="compositionally biased region" description="Low complexity" evidence="14">
    <location>
        <begin position="241"/>
        <end position="253"/>
    </location>
</feature>
<dbReference type="InterPro" id="IPR000866">
    <property type="entry name" value="AhpC/TSA"/>
</dbReference>
<evidence type="ECO:0000256" key="4">
    <source>
        <dbReference type="ARBA" id="ARBA00013017"/>
    </source>
</evidence>
<organism evidence="16 17">
    <name type="scientific">Chitinophaga alhagiae</name>
    <dbReference type="NCBI Taxonomy" id="2203219"/>
    <lineage>
        <taxon>Bacteria</taxon>
        <taxon>Pseudomonadati</taxon>
        <taxon>Bacteroidota</taxon>
        <taxon>Chitinophagia</taxon>
        <taxon>Chitinophagales</taxon>
        <taxon>Chitinophagaceae</taxon>
        <taxon>Chitinophaga</taxon>
    </lineage>
</organism>
<dbReference type="Proteomes" id="UP000246099">
    <property type="component" value="Chromosome"/>
</dbReference>
<comment type="similarity">
    <text evidence="3">Belongs to the histone H1/H5 family. HCT subfamily.</text>
</comment>
<evidence type="ECO:0000256" key="1">
    <source>
        <dbReference type="ARBA" id="ARBA00002344"/>
    </source>
</evidence>
<dbReference type="PANTHER" id="PTHR42801">
    <property type="entry name" value="THIOREDOXIN-DEPENDENT PEROXIDE REDUCTASE"/>
    <property type="match status" value="1"/>
</dbReference>
<protein>
    <recommendedName>
        <fullName evidence="4">thioredoxin-dependent peroxiredoxin</fullName>
        <ecNumber evidence="4">1.11.1.24</ecNumber>
    </recommendedName>
    <alternativeName>
        <fullName evidence="10">Thioredoxin peroxidase</fullName>
    </alternativeName>
    <alternativeName>
        <fullName evidence="12">Thioredoxin-dependent peroxiredoxin Bcp</fullName>
    </alternativeName>
</protein>
<evidence type="ECO:0000313" key="17">
    <source>
        <dbReference type="Proteomes" id="UP000246099"/>
    </source>
</evidence>
<dbReference type="PROSITE" id="PS51352">
    <property type="entry name" value="THIOREDOXIN_2"/>
    <property type="match status" value="1"/>
</dbReference>
<evidence type="ECO:0000256" key="10">
    <source>
        <dbReference type="ARBA" id="ARBA00032824"/>
    </source>
</evidence>
<keyword evidence="7" id="KW-0560">Oxidoreductase</keyword>
<feature type="compositionally biased region" description="Basic residues" evidence="14">
    <location>
        <begin position="254"/>
        <end position="401"/>
    </location>
</feature>
<evidence type="ECO:0000256" key="14">
    <source>
        <dbReference type="SAM" id="MobiDB-lite"/>
    </source>
</evidence>
<evidence type="ECO:0000259" key="15">
    <source>
        <dbReference type="PROSITE" id="PS51352"/>
    </source>
</evidence>
<evidence type="ECO:0000256" key="6">
    <source>
        <dbReference type="ARBA" id="ARBA00022862"/>
    </source>
</evidence>
<dbReference type="PRINTS" id="PR00624">
    <property type="entry name" value="HISTONEH5"/>
</dbReference>